<dbReference type="GO" id="GO:0016020">
    <property type="term" value="C:membrane"/>
    <property type="evidence" value="ECO:0007669"/>
    <property type="project" value="UniProtKB-SubCell"/>
</dbReference>
<dbReference type="InterPro" id="IPR007110">
    <property type="entry name" value="Ig-like_dom"/>
</dbReference>
<dbReference type="PANTHER" id="PTHR12080:SF134">
    <property type="entry name" value="CD48 ANTIGEN"/>
    <property type="match status" value="1"/>
</dbReference>
<keyword evidence="6" id="KW-0812">Transmembrane</keyword>
<proteinExistence type="predicted"/>
<dbReference type="AlphaFoldDB" id="A0AAW2ABI4"/>
<evidence type="ECO:0000256" key="1">
    <source>
        <dbReference type="ARBA" id="ARBA00004370"/>
    </source>
</evidence>
<keyword evidence="3 6" id="KW-0472">Membrane</keyword>
<keyword evidence="4" id="KW-0325">Glycoprotein</keyword>
<dbReference type="PROSITE" id="PS50835">
    <property type="entry name" value="IG_LIKE"/>
    <property type="match status" value="1"/>
</dbReference>
<accession>A0AAW2ABI4</accession>
<reference evidence="9 10" key="1">
    <citation type="submission" date="2024-05" db="EMBL/GenBank/DDBJ databases">
        <title>A high-quality chromosomal-level genome assembly of Topmouth culter (Culter alburnus).</title>
        <authorList>
            <person name="Zhao H."/>
        </authorList>
    </citation>
    <scope>NUCLEOTIDE SEQUENCE [LARGE SCALE GENOMIC DNA]</scope>
    <source>
        <strain evidence="9">CATC2023</strain>
        <tissue evidence="9">Muscle</tissue>
    </source>
</reference>
<comment type="subcellular location">
    <subcellularLocation>
        <location evidence="1">Membrane</location>
    </subcellularLocation>
</comment>
<keyword evidence="2 7" id="KW-0732">Signal</keyword>
<gene>
    <name evidence="9" type="ORF">ABG768_028036</name>
</gene>
<protein>
    <recommendedName>
        <fullName evidence="8">Ig-like domain-containing protein</fullName>
    </recommendedName>
</protein>
<keyword evidence="10" id="KW-1185">Reference proteome</keyword>
<evidence type="ECO:0000256" key="2">
    <source>
        <dbReference type="ARBA" id="ARBA00022729"/>
    </source>
</evidence>
<evidence type="ECO:0000256" key="3">
    <source>
        <dbReference type="ARBA" id="ARBA00023136"/>
    </source>
</evidence>
<dbReference type="InterPro" id="IPR015631">
    <property type="entry name" value="CD2/SLAM_rcpt"/>
</dbReference>
<dbReference type="InterPro" id="IPR013098">
    <property type="entry name" value="Ig_I-set"/>
</dbReference>
<dbReference type="InterPro" id="IPR013783">
    <property type="entry name" value="Ig-like_fold"/>
</dbReference>
<organism evidence="9 10">
    <name type="scientific">Culter alburnus</name>
    <name type="common">Topmouth culter</name>
    <dbReference type="NCBI Taxonomy" id="194366"/>
    <lineage>
        <taxon>Eukaryota</taxon>
        <taxon>Metazoa</taxon>
        <taxon>Chordata</taxon>
        <taxon>Craniata</taxon>
        <taxon>Vertebrata</taxon>
        <taxon>Euteleostomi</taxon>
        <taxon>Actinopterygii</taxon>
        <taxon>Neopterygii</taxon>
        <taxon>Teleostei</taxon>
        <taxon>Ostariophysi</taxon>
        <taxon>Cypriniformes</taxon>
        <taxon>Xenocyprididae</taxon>
        <taxon>Xenocypridinae</taxon>
        <taxon>Culter</taxon>
    </lineage>
</organism>
<sequence>MRSLWDVSNLFVCLILSNFNAVTSVVYVENGKSLTLNPNIQGTPEDILWTYNGNKVAEHDLTEFQDYGQFRGRSEIEISTGRLMVRNLTSHDSGIYRSVIQINGKLQNSENEVKVIDAVQEPNVTCKLNKLSRTLFCSVSSQFNVSYEWTGSGSAPQSGQELQISKEEKPDSVYTCTVKNEVSQKSSSFTVKDCDTDEPQSYQNIIISVATSIIIVVIVGIIVVAICFIQQRRECLPQNLLINTSESPGTQEPKNDSEQRRIDSEDRQENEEQ</sequence>
<feature type="domain" description="Ig-like" evidence="8">
    <location>
        <begin position="134"/>
        <end position="192"/>
    </location>
</feature>
<comment type="caution">
    <text evidence="9">The sequence shown here is derived from an EMBL/GenBank/DDBJ whole genome shotgun (WGS) entry which is preliminary data.</text>
</comment>
<keyword evidence="6" id="KW-1133">Transmembrane helix</keyword>
<dbReference type="PANTHER" id="PTHR12080">
    <property type="entry name" value="SIGNALING LYMPHOCYTIC ACTIVATION MOLECULE"/>
    <property type="match status" value="1"/>
</dbReference>
<feature type="region of interest" description="Disordered" evidence="5">
    <location>
        <begin position="243"/>
        <end position="273"/>
    </location>
</feature>
<dbReference type="Proteomes" id="UP001479290">
    <property type="component" value="Unassembled WGS sequence"/>
</dbReference>
<evidence type="ECO:0000313" key="10">
    <source>
        <dbReference type="Proteomes" id="UP001479290"/>
    </source>
</evidence>
<feature type="chain" id="PRO_5043957382" description="Ig-like domain-containing protein" evidence="7">
    <location>
        <begin position="25"/>
        <end position="273"/>
    </location>
</feature>
<evidence type="ECO:0000313" key="9">
    <source>
        <dbReference type="EMBL" id="KAK9969895.1"/>
    </source>
</evidence>
<feature type="transmembrane region" description="Helical" evidence="6">
    <location>
        <begin position="205"/>
        <end position="229"/>
    </location>
</feature>
<feature type="compositionally biased region" description="Basic and acidic residues" evidence="5">
    <location>
        <begin position="253"/>
        <end position="267"/>
    </location>
</feature>
<dbReference type="InterPro" id="IPR036179">
    <property type="entry name" value="Ig-like_dom_sf"/>
</dbReference>
<dbReference type="EMBL" id="JAWDJR010000009">
    <property type="protein sequence ID" value="KAK9969895.1"/>
    <property type="molecule type" value="Genomic_DNA"/>
</dbReference>
<evidence type="ECO:0000256" key="6">
    <source>
        <dbReference type="SAM" id="Phobius"/>
    </source>
</evidence>
<evidence type="ECO:0000256" key="5">
    <source>
        <dbReference type="SAM" id="MobiDB-lite"/>
    </source>
</evidence>
<dbReference type="Gene3D" id="2.60.40.10">
    <property type="entry name" value="Immunoglobulins"/>
    <property type="match status" value="2"/>
</dbReference>
<feature type="compositionally biased region" description="Polar residues" evidence="5">
    <location>
        <begin position="243"/>
        <end position="252"/>
    </location>
</feature>
<feature type="signal peptide" evidence="7">
    <location>
        <begin position="1"/>
        <end position="24"/>
    </location>
</feature>
<dbReference type="Pfam" id="PF07679">
    <property type="entry name" value="I-set"/>
    <property type="match status" value="1"/>
</dbReference>
<name>A0AAW2ABI4_CULAL</name>
<evidence type="ECO:0000256" key="4">
    <source>
        <dbReference type="ARBA" id="ARBA00023180"/>
    </source>
</evidence>
<dbReference type="SUPFAM" id="SSF48726">
    <property type="entry name" value="Immunoglobulin"/>
    <property type="match status" value="2"/>
</dbReference>
<evidence type="ECO:0000256" key="7">
    <source>
        <dbReference type="SAM" id="SignalP"/>
    </source>
</evidence>
<evidence type="ECO:0000259" key="8">
    <source>
        <dbReference type="PROSITE" id="PS50835"/>
    </source>
</evidence>